<sequence>MSLGDDHGYGSGERGYGGDPGRGRGRAGQTRTRLPEGDSSPYGGPRRPGRPAGRGSRSLVTIVGVVVLLIAAIAFANRGSGGSGSTADDRKPGTSPTSATGKRPVSTTSQSGIPSGFAHDEQGAQSAAANYAVALGSADMFGKSRRDTILEAIVAPSRIEEFKSRFDKAYSPELDRSVGLHEDGSAPEGYTFVSRTSPIGSRTTAFSSDRATVSVWCGGLLGLAGEDSITPVTDSWFTITMTLQWTANDWKIVTHSQKDGPSPVPGDNRASSADEIAKAVEGYGGFTYAR</sequence>
<evidence type="ECO:0000256" key="2">
    <source>
        <dbReference type="SAM" id="Phobius"/>
    </source>
</evidence>
<gene>
    <name evidence="4" type="ORF">GCM10018793_65230</name>
</gene>
<dbReference type="InterPro" id="IPR058488">
    <property type="entry name" value="DUF8175"/>
</dbReference>
<feature type="domain" description="DUF8175" evidence="3">
    <location>
        <begin position="107"/>
        <end position="259"/>
    </location>
</feature>
<accession>A0A919GNH2</accession>
<name>A0A919GNH2_9ACTN</name>
<organism evidence="4 5">
    <name type="scientific">Streptomyces sulfonofaciens</name>
    <dbReference type="NCBI Taxonomy" id="68272"/>
    <lineage>
        <taxon>Bacteria</taxon>
        <taxon>Bacillati</taxon>
        <taxon>Actinomycetota</taxon>
        <taxon>Actinomycetes</taxon>
        <taxon>Kitasatosporales</taxon>
        <taxon>Streptomycetaceae</taxon>
        <taxon>Streptomyces</taxon>
    </lineage>
</organism>
<feature type="compositionally biased region" description="Gly residues" evidence="1">
    <location>
        <begin position="9"/>
        <end position="20"/>
    </location>
</feature>
<feature type="transmembrane region" description="Helical" evidence="2">
    <location>
        <begin position="56"/>
        <end position="76"/>
    </location>
</feature>
<keyword evidence="2" id="KW-0472">Membrane</keyword>
<evidence type="ECO:0000256" key="1">
    <source>
        <dbReference type="SAM" id="MobiDB-lite"/>
    </source>
</evidence>
<dbReference type="Pfam" id="PF26526">
    <property type="entry name" value="DUF8175"/>
    <property type="match status" value="1"/>
</dbReference>
<proteinExistence type="predicted"/>
<keyword evidence="5" id="KW-1185">Reference proteome</keyword>
<dbReference type="EMBL" id="BNCD01000031">
    <property type="protein sequence ID" value="GHH87848.1"/>
    <property type="molecule type" value="Genomic_DNA"/>
</dbReference>
<comment type="caution">
    <text evidence="4">The sequence shown here is derived from an EMBL/GenBank/DDBJ whole genome shotgun (WGS) entry which is preliminary data.</text>
</comment>
<evidence type="ECO:0000259" key="3">
    <source>
        <dbReference type="Pfam" id="PF26526"/>
    </source>
</evidence>
<feature type="region of interest" description="Disordered" evidence="1">
    <location>
        <begin position="1"/>
        <end position="56"/>
    </location>
</feature>
<evidence type="ECO:0000313" key="4">
    <source>
        <dbReference type="EMBL" id="GHH87848.1"/>
    </source>
</evidence>
<protein>
    <recommendedName>
        <fullName evidence="3">DUF8175 domain-containing protein</fullName>
    </recommendedName>
</protein>
<keyword evidence="2" id="KW-1133">Transmembrane helix</keyword>
<dbReference type="Proteomes" id="UP000603708">
    <property type="component" value="Unassembled WGS sequence"/>
</dbReference>
<feature type="region of interest" description="Disordered" evidence="1">
    <location>
        <begin position="79"/>
        <end position="121"/>
    </location>
</feature>
<feature type="compositionally biased region" description="Low complexity" evidence="1">
    <location>
        <begin position="39"/>
        <end position="56"/>
    </location>
</feature>
<reference evidence="4" key="2">
    <citation type="submission" date="2020-09" db="EMBL/GenBank/DDBJ databases">
        <authorList>
            <person name="Sun Q."/>
            <person name="Ohkuma M."/>
        </authorList>
    </citation>
    <scope>NUCLEOTIDE SEQUENCE</scope>
    <source>
        <strain evidence="4">JCM 5069</strain>
    </source>
</reference>
<reference evidence="4" key="1">
    <citation type="journal article" date="2014" name="Int. J. Syst. Evol. Microbiol.">
        <title>Complete genome sequence of Corynebacterium casei LMG S-19264T (=DSM 44701T), isolated from a smear-ripened cheese.</title>
        <authorList>
            <consortium name="US DOE Joint Genome Institute (JGI-PGF)"/>
            <person name="Walter F."/>
            <person name="Albersmeier A."/>
            <person name="Kalinowski J."/>
            <person name="Ruckert C."/>
        </authorList>
    </citation>
    <scope>NUCLEOTIDE SEQUENCE</scope>
    <source>
        <strain evidence="4">JCM 5069</strain>
    </source>
</reference>
<feature type="compositionally biased region" description="Polar residues" evidence="1">
    <location>
        <begin position="94"/>
        <end position="113"/>
    </location>
</feature>
<dbReference type="RefSeq" id="WP_189938364.1">
    <property type="nucleotide sequence ID" value="NZ_BNCD01000031.1"/>
</dbReference>
<dbReference type="AlphaFoldDB" id="A0A919GNH2"/>
<evidence type="ECO:0000313" key="5">
    <source>
        <dbReference type="Proteomes" id="UP000603708"/>
    </source>
</evidence>
<keyword evidence="2" id="KW-0812">Transmembrane</keyword>